<sequence length="364" mass="38879">MSGLFETFGRRALFALDPEQAHGLSIAALKSGLMSCGTGNDPALAVSVAGLTFPNPLGMAAGYDKNAEIPDELLKLGFGFAEVGTLTPKPQSGNPRPRIFRLVEDRAVINRLGFNNEGHEAAFQRLSRRRGKGGIVGVNIGANKDAADRIADYVAGIRKFYPLASYFTANISSPNTPGLRDLQARDSLRELLSQVLAARDEEAQKAGVRRPVFLKIAPDLTEEGLNDIAAEVTAHPLDGLIISNTTLSRTDLTNRQNAGETGGLSGAPLFERSTIVLAKMRHKVGPDLPIIGVGGIDSAEAAIAKVRAGADLIQLYTGLVYRGPGLPGEIVRGLSERLKREGVKNIRDLRDRDTAQWAAEDIPA</sequence>
<dbReference type="Pfam" id="PF01180">
    <property type="entry name" value="DHO_dh"/>
    <property type="match status" value="1"/>
</dbReference>
<dbReference type="GO" id="GO:0044205">
    <property type="term" value="P:'de novo' UMP biosynthetic process"/>
    <property type="evidence" value="ECO:0007669"/>
    <property type="project" value="UniProtKB-UniRule"/>
</dbReference>
<keyword evidence="6 11" id="KW-0288">FMN</keyword>
<dbReference type="InterPro" id="IPR001295">
    <property type="entry name" value="Dihydroorotate_DH_CS"/>
</dbReference>
<evidence type="ECO:0000256" key="1">
    <source>
        <dbReference type="ARBA" id="ARBA00003125"/>
    </source>
</evidence>
<proteinExistence type="inferred from homology"/>
<keyword evidence="7 11" id="KW-0665">Pyrimidine biosynthesis</keyword>
<organism evidence="13 14">
    <name type="scientific">Brucella endophytica</name>
    <dbReference type="NCBI Taxonomy" id="1963359"/>
    <lineage>
        <taxon>Bacteria</taxon>
        <taxon>Pseudomonadati</taxon>
        <taxon>Pseudomonadota</taxon>
        <taxon>Alphaproteobacteria</taxon>
        <taxon>Hyphomicrobiales</taxon>
        <taxon>Brucellaceae</taxon>
        <taxon>Brucella/Ochrobactrum group</taxon>
        <taxon>Brucella</taxon>
    </lineage>
</organism>
<comment type="function">
    <text evidence="1 11">Catalyzes the conversion of dihydroorotate to orotate with quinone as electron acceptor.</text>
</comment>
<evidence type="ECO:0000256" key="7">
    <source>
        <dbReference type="ARBA" id="ARBA00022975"/>
    </source>
</evidence>
<dbReference type="AlphaFoldDB" id="A0A916S1D5"/>
<feature type="binding site" evidence="11">
    <location>
        <position position="65"/>
    </location>
    <ligand>
        <name>substrate</name>
    </ligand>
</feature>
<evidence type="ECO:0000313" key="13">
    <source>
        <dbReference type="EMBL" id="GGA78859.1"/>
    </source>
</evidence>
<evidence type="ECO:0000256" key="11">
    <source>
        <dbReference type="HAMAP-Rule" id="MF_00225"/>
    </source>
</evidence>
<dbReference type="EMBL" id="BMHH01000001">
    <property type="protein sequence ID" value="GGA78859.1"/>
    <property type="molecule type" value="Genomic_DNA"/>
</dbReference>
<evidence type="ECO:0000256" key="6">
    <source>
        <dbReference type="ARBA" id="ARBA00022643"/>
    </source>
</evidence>
<dbReference type="NCBIfam" id="NF003645">
    <property type="entry name" value="PRK05286.1-2"/>
    <property type="match status" value="1"/>
</dbReference>
<feature type="binding site" evidence="11">
    <location>
        <begin position="316"/>
        <end position="317"/>
    </location>
    <ligand>
        <name>FMN</name>
        <dbReference type="ChEBI" id="CHEBI:58210"/>
    </ligand>
</feature>
<comment type="catalytic activity">
    <reaction evidence="10 11">
        <text>(S)-dihydroorotate + a quinone = orotate + a quinol</text>
        <dbReference type="Rhea" id="RHEA:30187"/>
        <dbReference type="ChEBI" id="CHEBI:24646"/>
        <dbReference type="ChEBI" id="CHEBI:30839"/>
        <dbReference type="ChEBI" id="CHEBI:30864"/>
        <dbReference type="ChEBI" id="CHEBI:132124"/>
        <dbReference type="EC" id="1.3.5.2"/>
    </reaction>
</comment>
<dbReference type="NCBIfam" id="TIGR01036">
    <property type="entry name" value="pyrD_sub2"/>
    <property type="match status" value="1"/>
</dbReference>
<evidence type="ECO:0000256" key="10">
    <source>
        <dbReference type="ARBA" id="ARBA00048639"/>
    </source>
</evidence>
<dbReference type="PANTHER" id="PTHR48109">
    <property type="entry name" value="DIHYDROOROTATE DEHYDROGENASE (QUINONE), MITOCHONDRIAL-RELATED"/>
    <property type="match status" value="1"/>
</dbReference>
<dbReference type="GO" id="GO:0006207">
    <property type="term" value="P:'de novo' pyrimidine nucleobase biosynthetic process"/>
    <property type="evidence" value="ECO:0007669"/>
    <property type="project" value="UniProtKB-UniRule"/>
</dbReference>
<dbReference type="CDD" id="cd04738">
    <property type="entry name" value="DHOD_2_like"/>
    <property type="match status" value="1"/>
</dbReference>
<dbReference type="RefSeq" id="WP_188820685.1">
    <property type="nucleotide sequence ID" value="NZ_BMHH01000001.1"/>
</dbReference>
<comment type="similarity">
    <text evidence="4 11">Belongs to the dihydroorotate dehydrogenase family. Type 2 subfamily.</text>
</comment>
<feature type="active site" description="Nucleophile" evidence="11">
    <location>
        <position position="173"/>
    </location>
</feature>
<gene>
    <name evidence="11 13" type="primary">pyrD</name>
    <name evidence="13" type="ORF">GCM10011491_02580</name>
</gene>
<evidence type="ECO:0000259" key="12">
    <source>
        <dbReference type="Pfam" id="PF01180"/>
    </source>
</evidence>
<feature type="binding site" evidence="11">
    <location>
        <begin position="61"/>
        <end position="65"/>
    </location>
    <ligand>
        <name>FMN</name>
        <dbReference type="ChEBI" id="CHEBI:58210"/>
    </ligand>
</feature>
<keyword evidence="11" id="KW-1003">Cell membrane</keyword>
<keyword evidence="8 11" id="KW-0560">Oxidoreductase</keyword>
<feature type="binding site" evidence="11">
    <location>
        <begin position="110"/>
        <end position="114"/>
    </location>
    <ligand>
        <name>substrate</name>
    </ligand>
</feature>
<comment type="pathway">
    <text evidence="3 11">Pyrimidine metabolism; UMP biosynthesis via de novo pathway; orotate from (S)-dihydroorotate (quinone route): step 1/1.</text>
</comment>
<feature type="binding site" evidence="11">
    <location>
        <position position="170"/>
    </location>
    <ligand>
        <name>substrate</name>
    </ligand>
</feature>
<feature type="domain" description="Dihydroorotate dehydrogenase catalytic" evidence="12">
    <location>
        <begin position="44"/>
        <end position="338"/>
    </location>
</feature>
<dbReference type="PROSITE" id="PS00912">
    <property type="entry name" value="DHODEHASE_2"/>
    <property type="match status" value="1"/>
</dbReference>
<protein>
    <recommendedName>
        <fullName evidence="11">Dihydroorotate dehydrogenase (quinone)</fullName>
        <ecNumber evidence="11">1.3.5.2</ecNumber>
    </recommendedName>
    <alternativeName>
        <fullName evidence="11">DHOdehase</fullName>
        <shortName evidence="11">DHOD</shortName>
        <shortName evidence="11">DHODase</shortName>
    </alternativeName>
    <alternativeName>
        <fullName evidence="11">Dihydroorotate oxidase</fullName>
    </alternativeName>
</protein>
<feature type="binding site" evidence="11">
    <location>
        <position position="139"/>
    </location>
    <ligand>
        <name>FMN</name>
        <dbReference type="ChEBI" id="CHEBI:58210"/>
    </ligand>
</feature>
<feature type="binding site" evidence="11">
    <location>
        <position position="215"/>
    </location>
    <ligand>
        <name>FMN</name>
        <dbReference type="ChEBI" id="CHEBI:58210"/>
    </ligand>
</feature>
<comment type="caution">
    <text evidence="13">The sequence shown here is derived from an EMBL/GenBank/DDBJ whole genome shotgun (WGS) entry which is preliminary data.</text>
</comment>
<keyword evidence="9 11" id="KW-0472">Membrane</keyword>
<dbReference type="SUPFAM" id="SSF51395">
    <property type="entry name" value="FMN-linked oxidoreductases"/>
    <property type="match status" value="1"/>
</dbReference>
<evidence type="ECO:0000256" key="5">
    <source>
        <dbReference type="ARBA" id="ARBA00022630"/>
    </source>
</evidence>
<dbReference type="InterPro" id="IPR013785">
    <property type="entry name" value="Aldolase_TIM"/>
</dbReference>
<evidence type="ECO:0000256" key="2">
    <source>
        <dbReference type="ARBA" id="ARBA00004370"/>
    </source>
</evidence>
<reference evidence="13" key="1">
    <citation type="journal article" date="2014" name="Int. J. Syst. Evol. Microbiol.">
        <title>Complete genome sequence of Corynebacterium casei LMG S-19264T (=DSM 44701T), isolated from a smear-ripened cheese.</title>
        <authorList>
            <consortium name="US DOE Joint Genome Institute (JGI-PGF)"/>
            <person name="Walter F."/>
            <person name="Albersmeier A."/>
            <person name="Kalinowski J."/>
            <person name="Ruckert C."/>
        </authorList>
    </citation>
    <scope>NUCLEOTIDE SEQUENCE</scope>
    <source>
        <strain evidence="13">CGMCC 1.15082</strain>
    </source>
</reference>
<evidence type="ECO:0000256" key="8">
    <source>
        <dbReference type="ARBA" id="ARBA00023002"/>
    </source>
</evidence>
<dbReference type="HAMAP" id="MF_00225">
    <property type="entry name" value="DHO_dh_type2"/>
    <property type="match status" value="1"/>
</dbReference>
<dbReference type="Gene3D" id="3.20.20.70">
    <property type="entry name" value="Aldolase class I"/>
    <property type="match status" value="1"/>
</dbReference>
<feature type="binding site" evidence="11">
    <location>
        <position position="175"/>
    </location>
    <ligand>
        <name>substrate</name>
    </ligand>
</feature>
<dbReference type="NCBIfam" id="NF003652">
    <property type="entry name" value="PRK05286.2-5"/>
    <property type="match status" value="1"/>
</dbReference>
<dbReference type="EC" id="1.3.5.2" evidence="11"/>
<comment type="subunit">
    <text evidence="11">Monomer.</text>
</comment>
<feature type="binding site" evidence="11">
    <location>
        <begin position="244"/>
        <end position="245"/>
    </location>
    <ligand>
        <name>substrate</name>
    </ligand>
</feature>
<evidence type="ECO:0000256" key="4">
    <source>
        <dbReference type="ARBA" id="ARBA00005359"/>
    </source>
</evidence>
<feature type="binding site" evidence="11">
    <location>
        <position position="85"/>
    </location>
    <ligand>
        <name>FMN</name>
        <dbReference type="ChEBI" id="CHEBI:58210"/>
    </ligand>
</feature>
<feature type="binding site" evidence="11">
    <location>
        <position position="266"/>
    </location>
    <ligand>
        <name>FMN</name>
        <dbReference type="ChEBI" id="CHEBI:58210"/>
    </ligand>
</feature>
<dbReference type="InterPro" id="IPR005720">
    <property type="entry name" value="Dihydroorotate_DH_cat"/>
</dbReference>
<dbReference type="GO" id="GO:0005737">
    <property type="term" value="C:cytoplasm"/>
    <property type="evidence" value="ECO:0007669"/>
    <property type="project" value="InterPro"/>
</dbReference>
<evidence type="ECO:0000256" key="9">
    <source>
        <dbReference type="ARBA" id="ARBA00023136"/>
    </source>
</evidence>
<dbReference type="GO" id="GO:0106430">
    <property type="term" value="F:dihydroorotate dehydrogenase (quinone) activity"/>
    <property type="evidence" value="ECO:0007669"/>
    <property type="project" value="UniProtKB-EC"/>
</dbReference>
<keyword evidence="14" id="KW-1185">Reference proteome</keyword>
<dbReference type="InterPro" id="IPR005719">
    <property type="entry name" value="Dihydroorotate_DH_2"/>
</dbReference>
<feature type="binding site" evidence="11">
    <location>
        <position position="170"/>
    </location>
    <ligand>
        <name>FMN</name>
        <dbReference type="ChEBI" id="CHEBI:58210"/>
    </ligand>
</feature>
<dbReference type="InterPro" id="IPR050074">
    <property type="entry name" value="DHO_dehydrogenase"/>
</dbReference>
<comment type="subcellular location">
    <subcellularLocation>
        <location evidence="11">Cell membrane</location>
        <topology evidence="11">Peripheral membrane protein</topology>
    </subcellularLocation>
    <subcellularLocation>
        <location evidence="2">Membrane</location>
    </subcellularLocation>
</comment>
<feature type="binding site" evidence="11">
    <location>
        <position position="243"/>
    </location>
    <ligand>
        <name>FMN</name>
        <dbReference type="ChEBI" id="CHEBI:58210"/>
    </ligand>
</feature>
<name>A0A916S1D5_9HYPH</name>
<accession>A0A916S1D5</accession>
<dbReference type="GO" id="GO:0005886">
    <property type="term" value="C:plasma membrane"/>
    <property type="evidence" value="ECO:0007669"/>
    <property type="project" value="UniProtKB-SubCell"/>
</dbReference>
<dbReference type="PANTHER" id="PTHR48109:SF4">
    <property type="entry name" value="DIHYDROOROTATE DEHYDROGENASE (QUINONE), MITOCHONDRIAL"/>
    <property type="match status" value="1"/>
</dbReference>
<feature type="binding site" evidence="11">
    <location>
        <position position="295"/>
    </location>
    <ligand>
        <name>FMN</name>
        <dbReference type="ChEBI" id="CHEBI:58210"/>
    </ligand>
</feature>
<dbReference type="Proteomes" id="UP000646478">
    <property type="component" value="Unassembled WGS sequence"/>
</dbReference>
<evidence type="ECO:0000313" key="14">
    <source>
        <dbReference type="Proteomes" id="UP000646478"/>
    </source>
</evidence>
<reference evidence="13" key="2">
    <citation type="submission" date="2020-09" db="EMBL/GenBank/DDBJ databases">
        <authorList>
            <person name="Sun Q."/>
            <person name="Zhou Y."/>
        </authorList>
    </citation>
    <scope>NUCLEOTIDE SEQUENCE</scope>
    <source>
        <strain evidence="13">CGMCC 1.15082</strain>
    </source>
</reference>
<comment type="cofactor">
    <cofactor evidence="11">
        <name>FMN</name>
        <dbReference type="ChEBI" id="CHEBI:58210"/>
    </cofactor>
    <text evidence="11">Binds 1 FMN per subunit.</text>
</comment>
<dbReference type="PROSITE" id="PS00911">
    <property type="entry name" value="DHODEHASE_1"/>
    <property type="match status" value="1"/>
</dbReference>
<evidence type="ECO:0000256" key="3">
    <source>
        <dbReference type="ARBA" id="ARBA00005161"/>
    </source>
</evidence>
<keyword evidence="5 11" id="KW-0285">Flavoprotein</keyword>